<gene>
    <name evidence="13 14" type="primary">argJ</name>
    <name evidence="14" type="ORF">GKZ89_07555</name>
</gene>
<accession>A0A7X2S425</accession>
<dbReference type="CDD" id="cd02152">
    <property type="entry name" value="OAT"/>
    <property type="match status" value="1"/>
</dbReference>
<evidence type="ECO:0000256" key="13">
    <source>
        <dbReference type="HAMAP-Rule" id="MF_01106"/>
    </source>
</evidence>
<evidence type="ECO:0000256" key="7">
    <source>
        <dbReference type="ARBA" id="ARBA00022813"/>
    </source>
</evidence>
<dbReference type="NCBIfam" id="NF003802">
    <property type="entry name" value="PRK05388.1"/>
    <property type="match status" value="1"/>
</dbReference>
<evidence type="ECO:0000313" key="15">
    <source>
        <dbReference type="Proteomes" id="UP000434639"/>
    </source>
</evidence>
<dbReference type="EMBL" id="WMIB01000005">
    <property type="protein sequence ID" value="MTH53267.1"/>
    <property type="molecule type" value="Genomic_DNA"/>
</dbReference>
<keyword evidence="8 13" id="KW-0511">Multifunctional enzyme</keyword>
<evidence type="ECO:0000256" key="11">
    <source>
        <dbReference type="ARBA" id="ARBA00049439"/>
    </source>
</evidence>
<evidence type="ECO:0000256" key="12">
    <source>
        <dbReference type="ARBA" id="ARBA00054976"/>
    </source>
</evidence>
<feature type="binding site" evidence="13">
    <location>
        <position position="159"/>
    </location>
    <ligand>
        <name>substrate</name>
    </ligand>
</feature>
<dbReference type="EC" id="2.3.1.1" evidence="13"/>
<dbReference type="InterPro" id="IPR002813">
    <property type="entry name" value="Arg_biosynth_ArgJ"/>
</dbReference>
<dbReference type="GO" id="GO:0005737">
    <property type="term" value="C:cytoplasm"/>
    <property type="evidence" value="ECO:0007669"/>
    <property type="project" value="UniProtKB-SubCell"/>
</dbReference>
<comment type="subcellular location">
    <subcellularLocation>
        <location evidence="1 13">Cytoplasm</location>
    </subcellularLocation>
</comment>
<dbReference type="GO" id="GO:0004042">
    <property type="term" value="F:L-glutamate N-acetyltransferase activity"/>
    <property type="evidence" value="ECO:0007669"/>
    <property type="project" value="UniProtKB-UniRule"/>
</dbReference>
<comment type="pathway">
    <text evidence="13">Amino-acid biosynthesis; L-arginine biosynthesis; N(2)-acetyl-L-ornithine from L-glutamate: step 1/4.</text>
</comment>
<evidence type="ECO:0000256" key="3">
    <source>
        <dbReference type="ARBA" id="ARBA00011475"/>
    </source>
</evidence>
<feature type="binding site" evidence="13">
    <location>
        <position position="404"/>
    </location>
    <ligand>
        <name>substrate</name>
    </ligand>
</feature>
<dbReference type="UniPathway" id="UPA00068">
    <property type="reaction ID" value="UER00106"/>
</dbReference>
<dbReference type="RefSeq" id="WP_162356578.1">
    <property type="nucleotide sequence ID" value="NZ_WMIB01000005.1"/>
</dbReference>
<feature type="binding site" evidence="13">
    <location>
        <position position="409"/>
    </location>
    <ligand>
        <name>substrate</name>
    </ligand>
</feature>
<evidence type="ECO:0000256" key="4">
    <source>
        <dbReference type="ARBA" id="ARBA00022571"/>
    </source>
</evidence>
<sequence length="409" mass="43437">MQEVVEASIKTDQNGSVVSPKGFKADGVHCGLRYTKLDLGVIVSEVPASAAAVYTQSCFQAAPLKVTQESMAGGSRIQAVLINSGNANACTGKQGLANAYSMRRLCAEAFGLDEMQTAVSSTGVIGEPMNMEKIMEGIPLLKPDRSEEHARAFETAILTTDTCIKHTGVAFEIDGQEIRIGGAAKGSGMIHPNMGTMLGFLTSDAAIEPEYLQMALKEVTDTTFNQITVDGETSTNDMVLVMANGLAGNEPLHPGHPQWNDFKEGLGEVCKQLAMMIARDGEGATKLIEAKISGAATLEEARTAAKKVVGSSLVKTAVYGEDANWGRIIGALGHSGFSICAEKVTIWLGDLCLFSRGEPNTFSEEEAARCLQESTVMIRADLGSGDAEAVAWGCDLTYDYVKINASYRT</sequence>
<comment type="subunit">
    <text evidence="3 13">Heterotetramer of two alpha and two beta chains.</text>
</comment>
<dbReference type="GO" id="GO:0006592">
    <property type="term" value="P:ornithine biosynthetic process"/>
    <property type="evidence" value="ECO:0007669"/>
    <property type="project" value="TreeGrafter"/>
</dbReference>
<organism evidence="14 15">
    <name type="scientific">Metabacillus mangrovi</name>
    <dbReference type="NCBI Taxonomy" id="1491830"/>
    <lineage>
        <taxon>Bacteria</taxon>
        <taxon>Bacillati</taxon>
        <taxon>Bacillota</taxon>
        <taxon>Bacilli</taxon>
        <taxon>Bacillales</taxon>
        <taxon>Bacillaceae</taxon>
        <taxon>Metabacillus</taxon>
    </lineage>
</organism>
<feature type="binding site" evidence="13">
    <location>
        <position position="282"/>
    </location>
    <ligand>
        <name>substrate</name>
    </ligand>
</feature>
<keyword evidence="15" id="KW-1185">Reference proteome</keyword>
<comment type="similarity">
    <text evidence="2 13">Belongs to the ArgJ family.</text>
</comment>
<dbReference type="FunFam" id="3.10.20.340:FF:000001">
    <property type="entry name" value="Arginine biosynthesis bifunctional protein ArgJ, chloroplastic"/>
    <property type="match status" value="1"/>
</dbReference>
<evidence type="ECO:0000256" key="8">
    <source>
        <dbReference type="ARBA" id="ARBA00023268"/>
    </source>
</evidence>
<keyword evidence="9 13" id="KW-0012">Acyltransferase</keyword>
<evidence type="ECO:0000256" key="1">
    <source>
        <dbReference type="ARBA" id="ARBA00004496"/>
    </source>
</evidence>
<dbReference type="GO" id="GO:0006526">
    <property type="term" value="P:L-arginine biosynthetic process"/>
    <property type="evidence" value="ECO:0007669"/>
    <property type="project" value="UniProtKB-UniRule"/>
</dbReference>
<comment type="catalytic activity">
    <reaction evidence="11 13">
        <text>N(2)-acetyl-L-ornithine + L-glutamate = N-acetyl-L-glutamate + L-ornithine</text>
        <dbReference type="Rhea" id="RHEA:15349"/>
        <dbReference type="ChEBI" id="CHEBI:29985"/>
        <dbReference type="ChEBI" id="CHEBI:44337"/>
        <dbReference type="ChEBI" id="CHEBI:46911"/>
        <dbReference type="ChEBI" id="CHEBI:57805"/>
        <dbReference type="EC" id="2.3.1.35"/>
    </reaction>
</comment>
<reference evidence="14 15" key="1">
    <citation type="journal article" date="2017" name="Int. J. Syst. Evol. Microbiol.">
        <title>Bacillus mangrovi sp. nov., isolated from a sediment sample from a mangrove forest.</title>
        <authorList>
            <person name="Gupta V."/>
            <person name="Singh P.K."/>
            <person name="Korpole S."/>
            <person name="Tanuku N.R.S."/>
            <person name="Pinnaka A.K."/>
        </authorList>
    </citation>
    <scope>NUCLEOTIDE SEQUENCE [LARGE SCALE GENOMIC DNA]</scope>
    <source>
        <strain evidence="14 15">KCTC 33872</strain>
    </source>
</reference>
<keyword evidence="5 13" id="KW-0028">Amino-acid biosynthesis</keyword>
<keyword evidence="6 13" id="KW-0808">Transferase</keyword>
<keyword evidence="7 13" id="KW-0068">Autocatalytic cleavage</keyword>
<dbReference type="InterPro" id="IPR042195">
    <property type="entry name" value="ArgJ_beta_C"/>
</dbReference>
<proteinExistence type="inferred from homology"/>
<keyword evidence="4 13" id="KW-0055">Arginine biosynthesis</keyword>
<dbReference type="Gene3D" id="3.10.20.340">
    <property type="entry name" value="ArgJ beta chain, C-terminal domain"/>
    <property type="match status" value="1"/>
</dbReference>
<evidence type="ECO:0000256" key="6">
    <source>
        <dbReference type="ARBA" id="ARBA00022679"/>
    </source>
</evidence>
<dbReference type="Proteomes" id="UP000434639">
    <property type="component" value="Unassembled WGS sequence"/>
</dbReference>
<dbReference type="HAMAP" id="MF_01106">
    <property type="entry name" value="ArgJ"/>
    <property type="match status" value="1"/>
</dbReference>
<name>A0A7X2S425_9BACI</name>
<dbReference type="AlphaFoldDB" id="A0A7X2S425"/>
<dbReference type="EC" id="2.3.1.35" evidence="13"/>
<dbReference type="InterPro" id="IPR016117">
    <property type="entry name" value="ArgJ-like_dom_sf"/>
</dbReference>
<dbReference type="FunFam" id="3.60.70.12:FF:000001">
    <property type="entry name" value="Arginine biosynthesis bifunctional protein ArgJ, chloroplastic"/>
    <property type="match status" value="1"/>
</dbReference>
<evidence type="ECO:0000256" key="9">
    <source>
        <dbReference type="ARBA" id="ARBA00023315"/>
    </source>
</evidence>
<dbReference type="Gene3D" id="3.60.70.12">
    <property type="entry name" value="L-amino peptidase D-ALA esterase/amidase"/>
    <property type="match status" value="1"/>
</dbReference>
<protein>
    <recommendedName>
        <fullName evidence="13">Arginine biosynthesis bifunctional protein ArgJ</fullName>
    </recommendedName>
    <domain>
        <recommendedName>
            <fullName evidence="13">Glutamate N-acetyltransferase</fullName>
            <ecNumber evidence="13">2.3.1.35</ecNumber>
        </recommendedName>
        <alternativeName>
            <fullName evidence="13">Ornithine acetyltransferase</fullName>
            <shortName evidence="13">OATase</shortName>
        </alternativeName>
        <alternativeName>
            <fullName evidence="13">Ornithine transacetylase</fullName>
        </alternativeName>
    </domain>
    <domain>
        <recommendedName>
            <fullName evidence="13">Amino-acid acetyltransferase</fullName>
            <ecNumber evidence="13">2.3.1.1</ecNumber>
        </recommendedName>
        <alternativeName>
            <fullName evidence="13">N-acetylglutamate synthase</fullName>
            <shortName evidence="13">AGSase</shortName>
        </alternativeName>
    </domain>
    <component>
        <recommendedName>
            <fullName evidence="13">Arginine biosynthesis bifunctional protein ArgJ alpha chain</fullName>
        </recommendedName>
    </component>
    <component>
        <recommendedName>
            <fullName evidence="13">Arginine biosynthesis bifunctional protein ArgJ beta chain</fullName>
        </recommendedName>
    </component>
</protein>
<dbReference type="SUPFAM" id="SSF56266">
    <property type="entry name" value="DmpA/ArgJ-like"/>
    <property type="match status" value="1"/>
</dbReference>
<evidence type="ECO:0000256" key="5">
    <source>
        <dbReference type="ARBA" id="ARBA00022605"/>
    </source>
</evidence>
<feature type="active site" description="Nucleophile" evidence="13">
    <location>
        <position position="196"/>
    </location>
</feature>
<feature type="site" description="Cleavage; by autolysis" evidence="13">
    <location>
        <begin position="195"/>
        <end position="196"/>
    </location>
</feature>
<evidence type="ECO:0000313" key="14">
    <source>
        <dbReference type="EMBL" id="MTH53267.1"/>
    </source>
</evidence>
<feature type="chain" id="PRO_5031633821" description="Arginine biosynthesis bifunctional protein ArgJ beta chain" evidence="13">
    <location>
        <begin position="196"/>
        <end position="409"/>
    </location>
</feature>
<feature type="site" description="Involved in the stabilization of negative charge on the oxyanion by the formation of the oxyanion hole" evidence="13">
    <location>
        <position position="123"/>
    </location>
</feature>
<dbReference type="Pfam" id="PF01960">
    <property type="entry name" value="ArgJ"/>
    <property type="match status" value="1"/>
</dbReference>
<feature type="site" description="Involved in the stabilization of negative charge on the oxyanion by the formation of the oxyanion hole" evidence="13">
    <location>
        <position position="122"/>
    </location>
</feature>
<feature type="chain" id="PRO_5031633820" description="Arginine biosynthesis bifunctional protein ArgJ alpha chain" evidence="13">
    <location>
        <begin position="1"/>
        <end position="195"/>
    </location>
</feature>
<feature type="binding site" evidence="13">
    <location>
        <position position="185"/>
    </location>
    <ligand>
        <name>substrate</name>
    </ligand>
</feature>
<comment type="pathway">
    <text evidence="13">Amino-acid biosynthesis; L-arginine biosynthesis; L-ornithine and N-acetyl-L-glutamate from L-glutamate and N(2)-acetyl-L-ornithine (cyclic): step 1/1.</text>
</comment>
<comment type="function">
    <text evidence="12 13">Catalyzes two activities which are involved in the cyclic version of arginine biosynthesis: the synthesis of N-acetylglutamate from glutamate and acetyl-CoA as the acetyl donor, and of ornithine by transacetylation between N(2)-acetylornithine and glutamate.</text>
</comment>
<dbReference type="GO" id="GO:0004358">
    <property type="term" value="F:L-glutamate N-acetyltransferase activity, acting on acetyl-L-ornithine as donor"/>
    <property type="evidence" value="ECO:0007669"/>
    <property type="project" value="UniProtKB-UniRule"/>
</dbReference>
<keyword evidence="13" id="KW-0963">Cytoplasm</keyword>
<evidence type="ECO:0000256" key="10">
    <source>
        <dbReference type="ARBA" id="ARBA00048372"/>
    </source>
</evidence>
<dbReference type="PANTHER" id="PTHR23100:SF0">
    <property type="entry name" value="ARGININE BIOSYNTHESIS BIFUNCTIONAL PROTEIN ARGJ, MITOCHONDRIAL"/>
    <property type="match status" value="1"/>
</dbReference>
<dbReference type="FunFam" id="3.30.2330.10:FF:000001">
    <property type="entry name" value="Arginine biosynthesis bifunctional protein ArgJ, mitochondrial"/>
    <property type="match status" value="1"/>
</dbReference>
<comment type="caution">
    <text evidence="14">The sequence shown here is derived from an EMBL/GenBank/DDBJ whole genome shotgun (WGS) entry which is preliminary data.</text>
</comment>
<comment type="catalytic activity">
    <reaction evidence="10 13">
        <text>L-glutamate + acetyl-CoA = N-acetyl-L-glutamate + CoA + H(+)</text>
        <dbReference type="Rhea" id="RHEA:24292"/>
        <dbReference type="ChEBI" id="CHEBI:15378"/>
        <dbReference type="ChEBI" id="CHEBI:29985"/>
        <dbReference type="ChEBI" id="CHEBI:44337"/>
        <dbReference type="ChEBI" id="CHEBI:57287"/>
        <dbReference type="ChEBI" id="CHEBI:57288"/>
        <dbReference type="EC" id="2.3.1.1"/>
    </reaction>
</comment>
<evidence type="ECO:0000256" key="2">
    <source>
        <dbReference type="ARBA" id="ARBA00006774"/>
    </source>
</evidence>
<dbReference type="PANTHER" id="PTHR23100">
    <property type="entry name" value="ARGININE BIOSYNTHESIS BIFUNCTIONAL PROTEIN ARGJ"/>
    <property type="match status" value="1"/>
</dbReference>
<dbReference type="Gene3D" id="3.30.2330.10">
    <property type="entry name" value="arginine biosynthesis bifunctional protein suprefamily"/>
    <property type="match status" value="1"/>
</dbReference>
<dbReference type="NCBIfam" id="TIGR00120">
    <property type="entry name" value="ArgJ"/>
    <property type="match status" value="1"/>
</dbReference>
<feature type="binding site" evidence="13">
    <location>
        <position position="196"/>
    </location>
    <ligand>
        <name>substrate</name>
    </ligand>
</feature>